<dbReference type="SUPFAM" id="SSF53335">
    <property type="entry name" value="S-adenosyl-L-methionine-dependent methyltransferases"/>
    <property type="match status" value="1"/>
</dbReference>
<dbReference type="Pfam" id="PF08241">
    <property type="entry name" value="Methyltransf_11"/>
    <property type="match status" value="1"/>
</dbReference>
<dbReference type="InterPro" id="IPR013216">
    <property type="entry name" value="Methyltransf_11"/>
</dbReference>
<dbReference type="OrthoDB" id="9810615at2"/>
<dbReference type="RefSeq" id="WP_062696453.1">
    <property type="nucleotide sequence ID" value="NZ_LJOD01000001.1"/>
</dbReference>
<proteinExistence type="predicted"/>
<dbReference type="GO" id="GO:0008757">
    <property type="term" value="F:S-adenosylmethionine-dependent methyltransferase activity"/>
    <property type="evidence" value="ECO:0007669"/>
    <property type="project" value="InterPro"/>
</dbReference>
<keyword evidence="1" id="KW-0812">Transmembrane</keyword>
<dbReference type="AlphaFoldDB" id="A0A0N0ZWL3"/>
<sequence>MKITRLVILFNYRKIILGAVISLILFLLSFQVDSRDWILFLRIISALILLNIIASVAASYILYDKSDLYELNNLKGIVDWNKTEKAVLIHASFDPLSTHLEKKYPNLHLTVCDIYGNRHEHESGINVSKKLFPPNDKEIRISPDKLPFEDGSQDIILAVTAVHEILDHEKRVLFFKEAKRVVKKGGFIIISEQFRDVTNFIFFNIGAFHFLSRKQWEKAIYSAGLEISENKKITPFADMLVIRNN</sequence>
<dbReference type="EMBL" id="LJOD01000001">
    <property type="protein sequence ID" value="KPE52880.1"/>
    <property type="molecule type" value="Genomic_DNA"/>
</dbReference>
<evidence type="ECO:0000259" key="2">
    <source>
        <dbReference type="Pfam" id="PF08241"/>
    </source>
</evidence>
<feature type="transmembrane region" description="Helical" evidence="1">
    <location>
        <begin position="12"/>
        <end position="32"/>
    </location>
</feature>
<evidence type="ECO:0000256" key="1">
    <source>
        <dbReference type="SAM" id="Phobius"/>
    </source>
</evidence>
<dbReference type="Gene3D" id="3.40.50.150">
    <property type="entry name" value="Vaccinia Virus protein VP39"/>
    <property type="match status" value="1"/>
</dbReference>
<name>A0A0N0ZWL3_CHRID</name>
<accession>A0A0N0ZWL3</accession>
<protein>
    <recommendedName>
        <fullName evidence="2">Methyltransferase type 11 domain-containing protein</fullName>
    </recommendedName>
</protein>
<reference evidence="4" key="2">
    <citation type="submission" date="2015-09" db="EMBL/GenBank/DDBJ databases">
        <title>Draft genome sequence of a multidrug-resistant Chryseobacterium indologenes isolate from Malaysia.</title>
        <authorList>
            <person name="Yu C.Y."/>
            <person name="Ang G.Y."/>
            <person name="Chan K.-G."/>
        </authorList>
    </citation>
    <scope>NUCLEOTIDE SEQUENCE [LARGE SCALE GENOMIC DNA]</scope>
    <source>
        <strain evidence="4">CI_885</strain>
    </source>
</reference>
<comment type="caution">
    <text evidence="3">The sequence shown here is derived from an EMBL/GenBank/DDBJ whole genome shotgun (WGS) entry which is preliminary data.</text>
</comment>
<evidence type="ECO:0000313" key="4">
    <source>
        <dbReference type="Proteomes" id="UP000037953"/>
    </source>
</evidence>
<gene>
    <name evidence="3" type="ORF">AOB46_02510</name>
</gene>
<feature type="transmembrane region" description="Helical" evidence="1">
    <location>
        <begin position="38"/>
        <end position="63"/>
    </location>
</feature>
<keyword evidence="1" id="KW-0472">Membrane</keyword>
<keyword evidence="1" id="KW-1133">Transmembrane helix</keyword>
<organism evidence="3 4">
    <name type="scientific">Chryseobacterium indologenes</name>
    <name type="common">Flavobacterium indologenes</name>
    <dbReference type="NCBI Taxonomy" id="253"/>
    <lineage>
        <taxon>Bacteria</taxon>
        <taxon>Pseudomonadati</taxon>
        <taxon>Bacteroidota</taxon>
        <taxon>Flavobacteriia</taxon>
        <taxon>Flavobacteriales</taxon>
        <taxon>Weeksellaceae</taxon>
        <taxon>Chryseobacterium group</taxon>
        <taxon>Chryseobacterium</taxon>
    </lineage>
</organism>
<feature type="domain" description="Methyltransferase type 11" evidence="2">
    <location>
        <begin position="139"/>
        <end position="190"/>
    </location>
</feature>
<dbReference type="Proteomes" id="UP000037953">
    <property type="component" value="Unassembled WGS sequence"/>
</dbReference>
<reference evidence="3 4" key="1">
    <citation type="journal article" date="2015" name="Genom Data">
        <title>Draft genome sequence of a multidrug-resistant Chryseobacterium indologenes isolate from Malaysia.</title>
        <authorList>
            <person name="Yu C.Y."/>
            <person name="Ang G.Y."/>
            <person name="Cheng H.J."/>
            <person name="Cheong Y.M."/>
            <person name="Yin W.F."/>
            <person name="Chan K.G."/>
        </authorList>
    </citation>
    <scope>NUCLEOTIDE SEQUENCE [LARGE SCALE GENOMIC DNA]</scope>
    <source>
        <strain evidence="3 4">CI_885</strain>
    </source>
</reference>
<dbReference type="PATRIC" id="fig|253.9.peg.532"/>
<dbReference type="InterPro" id="IPR029063">
    <property type="entry name" value="SAM-dependent_MTases_sf"/>
</dbReference>
<evidence type="ECO:0000313" key="3">
    <source>
        <dbReference type="EMBL" id="KPE52880.1"/>
    </source>
</evidence>